<dbReference type="GeneID" id="24528201"/>
<evidence type="ECO:0000313" key="2">
    <source>
        <dbReference type="EMBL" id="AKJ93800.1"/>
    </source>
</evidence>
<organism evidence="2 3">
    <name type="scientific">Raccoon poxvirus</name>
    <name type="common">RCN</name>
    <dbReference type="NCBI Taxonomy" id="10256"/>
    <lineage>
        <taxon>Viruses</taxon>
        <taxon>Varidnaviria</taxon>
        <taxon>Bamfordvirae</taxon>
        <taxon>Nucleocytoviricota</taxon>
        <taxon>Pokkesviricetes</taxon>
        <taxon>Chitovirales</taxon>
        <taxon>Poxviridae</taxon>
        <taxon>Chordopoxvirinae</taxon>
        <taxon>Orthopoxvirus</taxon>
        <taxon>Orthopoxvirus raccoonpox</taxon>
    </lineage>
</organism>
<dbReference type="InterPro" id="IPR009473">
    <property type="entry name" value="Orthopox_A49"/>
</dbReference>
<reference evidence="2 3" key="1">
    <citation type="journal article" date="2015" name="J. Gen. Virol.">
        <title>Genome sequence and comparative virulence of raccoonpox virus: the first North American poxvirus sequence.</title>
        <authorList>
            <person name="Fleischauer C."/>
            <person name="Upton C."/>
            <person name="Victoria J."/>
            <person name="Jones G.J."/>
            <person name="Roper R.L."/>
        </authorList>
    </citation>
    <scope>NUCLEOTIDE SEQUENCE [LARGE SCALE GENOMIC DNA]</scope>
    <source>
        <strain evidence="2 3">Herman</strain>
    </source>
</reference>
<accession>A0A0G3FXV6</accession>
<proteinExistence type="inferred from homology"/>
<evidence type="ECO:0000256" key="1">
    <source>
        <dbReference type="ARBA" id="ARBA00010357"/>
    </source>
</evidence>
<dbReference type="EMBL" id="KP143769">
    <property type="protein sequence ID" value="AKJ93800.1"/>
    <property type="molecule type" value="Genomic_DNA"/>
</dbReference>
<dbReference type="OrthoDB" id="15439at10239"/>
<evidence type="ECO:0000313" key="3">
    <source>
        <dbReference type="Proteomes" id="UP000101745"/>
    </source>
</evidence>
<dbReference type="KEGG" id="vg:24528201"/>
<gene>
    <name evidence="2" type="ORF">RCNV-Herman-167</name>
</gene>
<comment type="similarity">
    <text evidence="1">Belongs to the poxviridae A49 protein family.</text>
</comment>
<dbReference type="RefSeq" id="YP_009143479.1">
    <property type="nucleotide sequence ID" value="NC_027213.1"/>
</dbReference>
<dbReference type="Pfam" id="PF06489">
    <property type="entry name" value="Orthopox_A49R"/>
    <property type="match status" value="1"/>
</dbReference>
<protein>
    <submittedName>
        <fullName evidence="2">Putative Phosphotransferase/anion transport protein</fullName>
    </submittedName>
</protein>
<keyword evidence="2" id="KW-0808">Transferase</keyword>
<dbReference type="Proteomes" id="UP000101745">
    <property type="component" value="Segment"/>
</dbReference>
<keyword evidence="3" id="KW-1185">Reference proteome</keyword>
<organismHost>
    <name type="scientific">Procyon lotor</name>
    <name type="common">Raccoon</name>
    <dbReference type="NCBI Taxonomy" id="9654"/>
</organismHost>
<sequence length="163" mass="19180">MDDAYFTDDEDSLSKYIIDMDAELTSTTRLIIAELDNINNDTLNKDIIDFIMCESNLDNPFIAFLDTVHIIINKNAYQLMELINSLDDNEIIDCIVNKFINFYKDNLENIIETIITLKYIMNNPDFKNTYGEIIRHRITDIDIKQVILKDIIQLSKDIRERYL</sequence>
<name>A0A0G3FXV6_RACVI</name>
<dbReference type="GO" id="GO:0016740">
    <property type="term" value="F:transferase activity"/>
    <property type="evidence" value="ECO:0007669"/>
    <property type="project" value="UniProtKB-KW"/>
</dbReference>